<dbReference type="AlphaFoldDB" id="A0A2T3P0D0"/>
<name>A0A2T3P0D0_9GAMM</name>
<reference evidence="1 2" key="1">
    <citation type="submission" date="2018-01" db="EMBL/GenBank/DDBJ databases">
        <title>Whole genome sequencing of Histamine producing bacteria.</title>
        <authorList>
            <person name="Butler K."/>
        </authorList>
    </citation>
    <scope>NUCLEOTIDE SEQUENCE [LARGE SCALE GENOMIC DNA]</scope>
    <source>
        <strain evidence="1 2">DSM 100436</strain>
    </source>
</reference>
<gene>
    <name evidence="1" type="ORF">C9I98_01610</name>
</gene>
<proteinExistence type="predicted"/>
<comment type="caution">
    <text evidence="1">The sequence shown here is derived from an EMBL/GenBank/DDBJ whole genome shotgun (WGS) entry which is preliminary data.</text>
</comment>
<organism evidence="1 2">
    <name type="scientific">Photobacterium sanctipauli</name>
    <dbReference type="NCBI Taxonomy" id="1342794"/>
    <lineage>
        <taxon>Bacteria</taxon>
        <taxon>Pseudomonadati</taxon>
        <taxon>Pseudomonadota</taxon>
        <taxon>Gammaproteobacteria</taxon>
        <taxon>Vibrionales</taxon>
        <taxon>Vibrionaceae</taxon>
        <taxon>Photobacterium</taxon>
    </lineage>
</organism>
<accession>A0A2T3P0D0</accession>
<dbReference type="InterPro" id="IPR008557">
    <property type="entry name" value="PhoX"/>
</dbReference>
<evidence type="ECO:0000313" key="1">
    <source>
        <dbReference type="EMBL" id="PSW21986.1"/>
    </source>
</evidence>
<dbReference type="PANTHER" id="PTHR35399">
    <property type="entry name" value="SLR8030 PROTEIN"/>
    <property type="match status" value="1"/>
</dbReference>
<dbReference type="Pfam" id="PF05787">
    <property type="entry name" value="PhoX"/>
    <property type="match status" value="1"/>
</dbReference>
<evidence type="ECO:0000313" key="2">
    <source>
        <dbReference type="Proteomes" id="UP000241771"/>
    </source>
</evidence>
<sequence>MSRCTTTNEIFNKSTKKPLSDIMAKAMSRRTMLKGTGRAAAFGAMTSLGLTGCNSSDSSTSDKTQGISSLGFESVSAQGKDAFVVPEGYFAQVLAPWGTNLFSVSVDGEPIQPFKQDGTNTDIDQLHSVGQMNDGMHYYPLDDTQGILCINHEFISNGTLHEEGYSPNDEVIRQVDKVRKEYYAHGVSVVHIQLSQGIWQVVVDSPYNRRIHLSTEMDVTGAIAGSGLLTTKFTAEKGRPNVTHGTYNNCGNGFTPWGTYLTCEENWPGHFKITSEVDPVRERYGTKSDKAFNGWDTPFAYDEQFTGEFKRWDISKTSDNPEDDFQNYDNGFGYIVEIDPFSPNAKPAKRSSMGRFRHEDCTFGALEPGKPVVFYSGHDGRFEYVYKFVSDALWDESDASENLPQGTDRMAIGAKYMDEGTLYVARFDENGKGVWLPLTQDGVTESGVRLGVLIGNQAEIIRNTLGAADEMGATPMDRPEWTAVDYDTGLVYLALTNNTDRTEDDVNAANPRPDNEYGHIIRWQEGADDTEFEWEIFIFGSASESDAASINLSGLTEDNEFSSADGITFDQRGILWMQTDSGAKKDIQVDNQILAVIPSNLDETNTGEPVVNMSNQEQVKRFAVAPTGSESTGITFSPDYMHMFTNVQHPSNWPHSALNASVETPDDGRSWRPRSSTVVISRYDGGKLAE</sequence>
<dbReference type="Proteomes" id="UP000241771">
    <property type="component" value="Unassembled WGS sequence"/>
</dbReference>
<protein>
    <recommendedName>
        <fullName evidence="3">PhoX family phosphatase</fullName>
    </recommendedName>
</protein>
<dbReference type="PANTHER" id="PTHR35399:SF2">
    <property type="entry name" value="DUF839 DOMAIN-CONTAINING PROTEIN"/>
    <property type="match status" value="1"/>
</dbReference>
<evidence type="ECO:0008006" key="3">
    <source>
        <dbReference type="Google" id="ProtNLM"/>
    </source>
</evidence>
<keyword evidence="2" id="KW-1185">Reference proteome</keyword>
<dbReference type="RefSeq" id="WP_107271482.1">
    <property type="nucleotide sequence ID" value="NZ_PYMA01000001.1"/>
</dbReference>
<dbReference type="EMBL" id="PYMA01000001">
    <property type="protein sequence ID" value="PSW21986.1"/>
    <property type="molecule type" value="Genomic_DNA"/>
</dbReference>